<sequence>MHQYRIRLAPSLVESMTLATVEAFNFRGAGSSKKSGVETFGYVWGTKKSYPDGLTVFYLDKLSVSISAKKFALSFFPNPRAGLQKRDLLKRMAPHQTLLADFHSHPYATPKIMKREAGFEFSKADFERFLDDDFFWESAGNTPVMLVQTICRLHRRHTPSSGWIRCNVFYFDIDEHRFWINACVGFVNSKGHRSHTGNLSDPSH</sequence>
<evidence type="ECO:0008006" key="2">
    <source>
        <dbReference type="Google" id="ProtNLM"/>
    </source>
</evidence>
<evidence type="ECO:0000313" key="1">
    <source>
        <dbReference type="EMBL" id="CAJ0882644.1"/>
    </source>
</evidence>
<organism evidence="1">
    <name type="scientific">freshwater sediment metagenome</name>
    <dbReference type="NCBI Taxonomy" id="556182"/>
    <lineage>
        <taxon>unclassified sequences</taxon>
        <taxon>metagenomes</taxon>
        <taxon>ecological metagenomes</taxon>
    </lineage>
</organism>
<proteinExistence type="predicted"/>
<reference evidence="1" key="1">
    <citation type="submission" date="2023-07" db="EMBL/GenBank/DDBJ databases">
        <authorList>
            <person name="Pelsma A.J. K."/>
        </authorList>
    </citation>
    <scope>NUCLEOTIDE SEQUENCE</scope>
</reference>
<dbReference type="EMBL" id="OY288114">
    <property type="protein sequence ID" value="CAJ0882644.1"/>
    <property type="molecule type" value="Genomic_DNA"/>
</dbReference>
<protein>
    <recommendedName>
        <fullName evidence="2">JAB domain-containing protein</fullName>
    </recommendedName>
</protein>
<dbReference type="AlphaFoldDB" id="A0AA48M3Q2"/>
<gene>
    <name evidence="1" type="ORF">AMST5_03356</name>
</gene>
<name>A0AA48M3Q2_9ZZZZ</name>
<accession>A0AA48M3Q2</accession>